<evidence type="ECO:0000313" key="4">
    <source>
        <dbReference type="Proteomes" id="UP001140562"/>
    </source>
</evidence>
<keyword evidence="4" id="KW-1185">Reference proteome</keyword>
<evidence type="ECO:0000256" key="1">
    <source>
        <dbReference type="ARBA" id="ARBA00007409"/>
    </source>
</evidence>
<dbReference type="OrthoDB" id="422574at2759"/>
<evidence type="ECO:0000313" key="3">
    <source>
        <dbReference type="EMBL" id="KAJ4336530.1"/>
    </source>
</evidence>
<organism evidence="3 4">
    <name type="scientific">Didymella glomerata</name>
    <dbReference type="NCBI Taxonomy" id="749621"/>
    <lineage>
        <taxon>Eukaryota</taxon>
        <taxon>Fungi</taxon>
        <taxon>Dikarya</taxon>
        <taxon>Ascomycota</taxon>
        <taxon>Pezizomycotina</taxon>
        <taxon>Dothideomycetes</taxon>
        <taxon>Pleosporomycetidae</taxon>
        <taxon>Pleosporales</taxon>
        <taxon>Pleosporineae</taxon>
        <taxon>Didymellaceae</taxon>
        <taxon>Didymella</taxon>
    </lineage>
</organism>
<dbReference type="AlphaFoldDB" id="A0A9W9BZU2"/>
<dbReference type="EMBL" id="JAPEUV010000048">
    <property type="protein sequence ID" value="KAJ4336530.1"/>
    <property type="molecule type" value="Genomic_DNA"/>
</dbReference>
<dbReference type="PROSITE" id="PS50404">
    <property type="entry name" value="GST_NTER"/>
    <property type="match status" value="1"/>
</dbReference>
<name>A0A9W9BZU2_9PLEO</name>
<dbReference type="PANTHER" id="PTHR44051">
    <property type="entry name" value="GLUTATHIONE S-TRANSFERASE-RELATED"/>
    <property type="match status" value="1"/>
</dbReference>
<comment type="caution">
    <text evidence="3">The sequence shown here is derived from an EMBL/GenBank/DDBJ whole genome shotgun (WGS) entry which is preliminary data.</text>
</comment>
<dbReference type="InterPro" id="IPR004045">
    <property type="entry name" value="Glutathione_S-Trfase_N"/>
</dbReference>
<dbReference type="Pfam" id="PF02798">
    <property type="entry name" value="GST_N"/>
    <property type="match status" value="1"/>
</dbReference>
<dbReference type="CDD" id="cd03048">
    <property type="entry name" value="GST_N_Ure2p_like"/>
    <property type="match status" value="1"/>
</dbReference>
<dbReference type="SFLD" id="SFLDG00358">
    <property type="entry name" value="Main_(cytGST)"/>
    <property type="match status" value="1"/>
</dbReference>
<dbReference type="InterPro" id="IPR040079">
    <property type="entry name" value="Glutathione_S-Trfase"/>
</dbReference>
<gene>
    <name evidence="3" type="primary">URE2_2</name>
    <name evidence="3" type="ORF">N0V87_005394</name>
</gene>
<feature type="domain" description="GST N-terminal" evidence="2">
    <location>
        <begin position="4"/>
        <end position="85"/>
    </location>
</feature>
<keyword evidence="3" id="KW-0808">Transferase</keyword>
<protein>
    <submittedName>
        <fullName evidence="3">Glutathione S- transferase, nitrogen catabolite repression regulator</fullName>
        <ecNumber evidence="3">2.5.1.18</ecNumber>
    </submittedName>
</protein>
<dbReference type="Gene3D" id="1.20.1050.130">
    <property type="match status" value="1"/>
</dbReference>
<dbReference type="InterPro" id="IPR036249">
    <property type="entry name" value="Thioredoxin-like_sf"/>
</dbReference>
<comment type="similarity">
    <text evidence="1">Belongs to the GST superfamily.</text>
</comment>
<dbReference type="GO" id="GO:0004364">
    <property type="term" value="F:glutathione transferase activity"/>
    <property type="evidence" value="ECO:0007669"/>
    <property type="project" value="UniProtKB-EC"/>
</dbReference>
<dbReference type="SFLD" id="SFLDS00019">
    <property type="entry name" value="Glutathione_Transferase_(cytos"/>
    <property type="match status" value="1"/>
</dbReference>
<dbReference type="Proteomes" id="UP001140562">
    <property type="component" value="Unassembled WGS sequence"/>
</dbReference>
<reference evidence="3" key="1">
    <citation type="submission" date="2022-10" db="EMBL/GenBank/DDBJ databases">
        <title>Tapping the CABI collections for fungal endophytes: first genome assemblies for Collariella, Neodidymelliopsis, Ascochyta clinopodiicola, Didymella pomorum, Didymosphaeria variabile, Neocosmospora piperis and Neocucurbitaria cava.</title>
        <authorList>
            <person name="Hill R."/>
        </authorList>
    </citation>
    <scope>NUCLEOTIDE SEQUENCE</scope>
    <source>
        <strain evidence="3">IMI 360193</strain>
    </source>
</reference>
<evidence type="ECO:0000259" key="2">
    <source>
        <dbReference type="PROSITE" id="PS50404"/>
    </source>
</evidence>
<dbReference type="PANTHER" id="PTHR44051:SF3">
    <property type="entry name" value="TRANSCRIPTIONAL REGULATOR URE2"/>
    <property type="match status" value="1"/>
</dbReference>
<dbReference type="SUPFAM" id="SSF52833">
    <property type="entry name" value="Thioredoxin-like"/>
    <property type="match status" value="1"/>
</dbReference>
<dbReference type="EC" id="2.5.1.18" evidence="3"/>
<sequence length="117" mass="13514">MSLKPVEIWAHWGAPNPWKVCMILEALNLPYSLHYLEFSEVKTEQYLELTPNGRLPTIQDPNTGLTLWESGAIIQYLVDQYDQGQKISYNTLPERYQTQQWLCFQISGQSSGTQTSF</sequence>
<proteinExistence type="inferred from homology"/>
<accession>A0A9W9BZU2</accession>